<evidence type="ECO:0000313" key="3">
    <source>
        <dbReference type="EMBL" id="MFC6958853.1"/>
    </source>
</evidence>
<dbReference type="RefSeq" id="WP_382351099.1">
    <property type="nucleotide sequence ID" value="NZ_JBHMBP010000003.1"/>
</dbReference>
<evidence type="ECO:0000256" key="2">
    <source>
        <dbReference type="SAM" id="Phobius"/>
    </source>
</evidence>
<name>A0ABW2DCR2_9ACTN</name>
<keyword evidence="4" id="KW-1185">Reference proteome</keyword>
<accession>A0ABW2DCR2</accession>
<keyword evidence="2" id="KW-0472">Membrane</keyword>
<keyword evidence="2" id="KW-0812">Transmembrane</keyword>
<evidence type="ECO:0000256" key="1">
    <source>
        <dbReference type="SAM" id="MobiDB-lite"/>
    </source>
</evidence>
<protein>
    <recommendedName>
        <fullName evidence="5">DUF4878 domain-containing protein</fullName>
    </recommendedName>
</protein>
<reference evidence="4" key="1">
    <citation type="journal article" date="2019" name="Int. J. Syst. Evol. Microbiol.">
        <title>The Global Catalogue of Microorganisms (GCM) 10K type strain sequencing project: providing services to taxonomists for standard genome sequencing and annotation.</title>
        <authorList>
            <consortium name="The Broad Institute Genomics Platform"/>
            <consortium name="The Broad Institute Genome Sequencing Center for Infectious Disease"/>
            <person name="Wu L."/>
            <person name="Ma J."/>
        </authorList>
    </citation>
    <scope>NUCLEOTIDE SEQUENCE [LARGE SCALE GENOMIC DNA]</scope>
    <source>
        <strain evidence="4">KACC 12634</strain>
    </source>
</reference>
<organism evidence="3 4">
    <name type="scientific">Glycomyces mayteni</name>
    <dbReference type="NCBI Taxonomy" id="543887"/>
    <lineage>
        <taxon>Bacteria</taxon>
        <taxon>Bacillati</taxon>
        <taxon>Actinomycetota</taxon>
        <taxon>Actinomycetes</taxon>
        <taxon>Glycomycetales</taxon>
        <taxon>Glycomycetaceae</taxon>
        <taxon>Glycomyces</taxon>
    </lineage>
</organism>
<feature type="region of interest" description="Disordered" evidence="1">
    <location>
        <begin position="1"/>
        <end position="39"/>
    </location>
</feature>
<sequence length="388" mass="41515">MSGAATPDRWGDEHAIDLGAVDATAEEAPEPPSTEDAPKRRFRFPNAAMALAAVLLLVAAGAVAVAKWAPFGNRDAEGVVTGFLEAAQAGDIEGALAFTDQPHATGDFLVDEALDTRWSIVEVGQVASAASAREGRYVSQVYAEIEAFDGTRIGFRYFVGIEDGEVRIENALSGSEAYPAFDHLDVNGVTVPVDEAMGITNIVLLPGIYEFYPELPSTMELETEGVLLTLGNRFIPLGAEYADEWLPIPWPTVSPEGEALIEEALRAHLDRCAIDPDPVDCPFAFPDDASRAVAPAPGAAWEITAYPEVRAQWWGYELLQGFVLVTTVPGEARIPVVVTEDGRARDAVASCPVWADGLYADLDFQGGAAIHRPDGTTLERCSSLVEVD</sequence>
<gene>
    <name evidence="3" type="ORF">ACFQS3_16755</name>
</gene>
<dbReference type="Proteomes" id="UP001596470">
    <property type="component" value="Unassembled WGS sequence"/>
</dbReference>
<dbReference type="EMBL" id="JBHSYS010000003">
    <property type="protein sequence ID" value="MFC6958853.1"/>
    <property type="molecule type" value="Genomic_DNA"/>
</dbReference>
<keyword evidence="2" id="KW-1133">Transmembrane helix</keyword>
<evidence type="ECO:0000313" key="4">
    <source>
        <dbReference type="Proteomes" id="UP001596470"/>
    </source>
</evidence>
<evidence type="ECO:0008006" key="5">
    <source>
        <dbReference type="Google" id="ProtNLM"/>
    </source>
</evidence>
<proteinExistence type="predicted"/>
<feature type="transmembrane region" description="Helical" evidence="2">
    <location>
        <begin position="48"/>
        <end position="69"/>
    </location>
</feature>
<comment type="caution">
    <text evidence="3">The sequence shown here is derived from an EMBL/GenBank/DDBJ whole genome shotgun (WGS) entry which is preliminary data.</text>
</comment>